<dbReference type="GO" id="GO:0005829">
    <property type="term" value="C:cytosol"/>
    <property type="evidence" value="ECO:0007669"/>
    <property type="project" value="TreeGrafter"/>
</dbReference>
<dbReference type="Gene3D" id="3.40.225.10">
    <property type="entry name" value="Class II aldolase/adducin N-terminal domain"/>
    <property type="match status" value="1"/>
</dbReference>
<dbReference type="SMART" id="SM01007">
    <property type="entry name" value="Aldolase_II"/>
    <property type="match status" value="1"/>
</dbReference>
<dbReference type="Proteomes" id="UP000886887">
    <property type="component" value="Unassembled WGS sequence"/>
</dbReference>
<keyword evidence="6" id="KW-0862">Zinc</keyword>
<comment type="cofactor">
    <cofactor evidence="2">
        <name>Zn(2+)</name>
        <dbReference type="ChEBI" id="CHEBI:29105"/>
    </cofactor>
</comment>
<keyword evidence="9" id="KW-0119">Carbohydrate metabolism</keyword>
<dbReference type="FunFam" id="3.40.225.10:FF:000001">
    <property type="entry name" value="L-ribulose-5-phosphate 4-epimerase UlaF"/>
    <property type="match status" value="1"/>
</dbReference>
<dbReference type="GO" id="GO:0046872">
    <property type="term" value="F:metal ion binding"/>
    <property type="evidence" value="ECO:0007669"/>
    <property type="project" value="UniProtKB-KW"/>
</dbReference>
<feature type="domain" description="Class II aldolase/adducin N-terminal" evidence="14">
    <location>
        <begin position="6"/>
        <end position="196"/>
    </location>
</feature>
<dbReference type="NCBIfam" id="NF009003">
    <property type="entry name" value="PRK12348.1"/>
    <property type="match status" value="1"/>
</dbReference>
<evidence type="ECO:0000313" key="15">
    <source>
        <dbReference type="EMBL" id="HIQ71267.1"/>
    </source>
</evidence>
<comment type="function">
    <text evidence="11">Involved in the degradation of L-arabinose. Catalyzes the interconversion of L-ribulose 5-phosphate (LRu5P) and D-xylulose 5-phosphate (D-Xu5P) via a retroaldol/aldol mechanism (carbon-carbon bond cleavage analogous to a class II aldolase reaction).</text>
</comment>
<evidence type="ECO:0000256" key="5">
    <source>
        <dbReference type="ARBA" id="ARBA00022723"/>
    </source>
</evidence>
<protein>
    <recommendedName>
        <fullName evidence="13">L-ribulose-5-phosphate 4-epimerase</fullName>
        <ecNumber evidence="4">5.1.3.4</ecNumber>
    </recommendedName>
    <alternativeName>
        <fullName evidence="10">Phosphoribulose isomerase</fullName>
    </alternativeName>
</protein>
<reference evidence="15" key="1">
    <citation type="submission" date="2020-10" db="EMBL/GenBank/DDBJ databases">
        <authorList>
            <person name="Gilroy R."/>
        </authorList>
    </citation>
    <scope>NUCLEOTIDE SEQUENCE</scope>
    <source>
        <strain evidence="15">ChiSxjej2B14-6234</strain>
    </source>
</reference>
<reference evidence="15" key="2">
    <citation type="journal article" date="2021" name="PeerJ">
        <title>Extensive microbial diversity within the chicken gut microbiome revealed by metagenomics and culture.</title>
        <authorList>
            <person name="Gilroy R."/>
            <person name="Ravi A."/>
            <person name="Getino M."/>
            <person name="Pursley I."/>
            <person name="Horton D.L."/>
            <person name="Alikhan N.F."/>
            <person name="Baker D."/>
            <person name="Gharbi K."/>
            <person name="Hall N."/>
            <person name="Watson M."/>
            <person name="Adriaenssens E.M."/>
            <person name="Foster-Nyarko E."/>
            <person name="Jarju S."/>
            <person name="Secka A."/>
            <person name="Antonio M."/>
            <person name="Oren A."/>
            <person name="Chaudhuri R.R."/>
            <person name="La Ragione R."/>
            <person name="Hildebrand F."/>
            <person name="Pallen M.J."/>
        </authorList>
    </citation>
    <scope>NUCLEOTIDE SEQUENCE</scope>
    <source>
        <strain evidence="15">ChiSxjej2B14-6234</strain>
    </source>
</reference>
<keyword evidence="7" id="KW-0054">Arabinose catabolism</keyword>
<evidence type="ECO:0000256" key="10">
    <source>
        <dbReference type="ARBA" id="ARBA00032206"/>
    </source>
</evidence>
<comment type="similarity">
    <text evidence="3">Belongs to the aldolase class II family. AraD/FucA subfamily.</text>
</comment>
<evidence type="ECO:0000256" key="2">
    <source>
        <dbReference type="ARBA" id="ARBA00001947"/>
    </source>
</evidence>
<dbReference type="Pfam" id="PF00596">
    <property type="entry name" value="Aldolase_II"/>
    <property type="match status" value="1"/>
</dbReference>
<keyword evidence="8 15" id="KW-0413">Isomerase</keyword>
<dbReference type="PANTHER" id="PTHR22789:SF8">
    <property type="entry name" value="L-RIBULOSE-5-PHOSPHATE 4-EPIMERASE SGBE"/>
    <property type="match status" value="1"/>
</dbReference>
<comment type="catalytic activity">
    <reaction evidence="1">
        <text>L-ribulose 5-phosphate = D-xylulose 5-phosphate</text>
        <dbReference type="Rhea" id="RHEA:22368"/>
        <dbReference type="ChEBI" id="CHEBI:57737"/>
        <dbReference type="ChEBI" id="CHEBI:58226"/>
        <dbReference type="EC" id="5.1.3.4"/>
    </reaction>
</comment>
<evidence type="ECO:0000259" key="14">
    <source>
        <dbReference type="SMART" id="SM01007"/>
    </source>
</evidence>
<dbReference type="GO" id="GO:0019568">
    <property type="term" value="P:arabinose catabolic process"/>
    <property type="evidence" value="ECO:0007669"/>
    <property type="project" value="UniProtKB-KW"/>
</dbReference>
<dbReference type="NCBIfam" id="NF009625">
    <property type="entry name" value="PRK13145.1"/>
    <property type="match status" value="1"/>
</dbReference>
<name>A0A9D0Z8P0_9FIRM</name>
<evidence type="ECO:0000256" key="4">
    <source>
        <dbReference type="ARBA" id="ARBA00013186"/>
    </source>
</evidence>
<organism evidence="15 16">
    <name type="scientific">Candidatus Onthenecus intestinigallinarum</name>
    <dbReference type="NCBI Taxonomy" id="2840875"/>
    <lineage>
        <taxon>Bacteria</taxon>
        <taxon>Bacillati</taxon>
        <taxon>Bacillota</taxon>
        <taxon>Clostridia</taxon>
        <taxon>Eubacteriales</taxon>
        <taxon>Candidatus Onthenecus</taxon>
    </lineage>
</organism>
<comment type="pathway">
    <text evidence="12">Carbohydrate degradation; L-arabinose degradation via L-ribulose; D-xylulose 5-phosphate from L-arabinose (bacterial route): step 3/3.</text>
</comment>
<evidence type="ECO:0000256" key="8">
    <source>
        <dbReference type="ARBA" id="ARBA00023235"/>
    </source>
</evidence>
<dbReference type="GO" id="GO:0008742">
    <property type="term" value="F:L-ribulose-phosphate 4-epimerase activity"/>
    <property type="evidence" value="ECO:0007669"/>
    <property type="project" value="UniProtKB-EC"/>
</dbReference>
<dbReference type="EMBL" id="DVFJ01000009">
    <property type="protein sequence ID" value="HIQ71267.1"/>
    <property type="molecule type" value="Genomic_DNA"/>
</dbReference>
<dbReference type="PANTHER" id="PTHR22789">
    <property type="entry name" value="FUCULOSE PHOSPHATE ALDOLASE"/>
    <property type="match status" value="1"/>
</dbReference>
<evidence type="ECO:0000256" key="3">
    <source>
        <dbReference type="ARBA" id="ARBA00010037"/>
    </source>
</evidence>
<evidence type="ECO:0000256" key="9">
    <source>
        <dbReference type="ARBA" id="ARBA00023277"/>
    </source>
</evidence>
<dbReference type="EC" id="5.1.3.4" evidence="4"/>
<evidence type="ECO:0000256" key="12">
    <source>
        <dbReference type="ARBA" id="ARBA00060520"/>
    </source>
</evidence>
<keyword evidence="5" id="KW-0479">Metal-binding</keyword>
<evidence type="ECO:0000256" key="6">
    <source>
        <dbReference type="ARBA" id="ARBA00022833"/>
    </source>
</evidence>
<dbReference type="InterPro" id="IPR001303">
    <property type="entry name" value="Aldolase_II/adducin_N"/>
</dbReference>
<evidence type="ECO:0000256" key="11">
    <source>
        <dbReference type="ARBA" id="ARBA00053542"/>
    </source>
</evidence>
<sequence>MKKLKHAVYEANMELPRRGLVTYTWGNVSGIDRDKGLVVIKPSGVEYEDLSPDQLVVLDLEGHVVEGDLNPSSDTKTHLALYRAFPQLGGIVHTHSPHAVAWAQAGEDIPCYGTTHADYFYGPVPCARSLTHAEVDEDYELNTGLVIVQTLKERGINPLHVPGIVCRNHGPFTWGKDAAQAVYHAVVLEEVARMAMYTRLVNAGAPSAPQYVQDKHFLRKHGPNAYYGQARHKELDEDDD</sequence>
<evidence type="ECO:0000256" key="1">
    <source>
        <dbReference type="ARBA" id="ARBA00001726"/>
    </source>
</evidence>
<evidence type="ECO:0000313" key="16">
    <source>
        <dbReference type="Proteomes" id="UP000886887"/>
    </source>
</evidence>
<accession>A0A9D0Z8P0</accession>
<dbReference type="SUPFAM" id="SSF53639">
    <property type="entry name" value="AraD/HMP-PK domain-like"/>
    <property type="match status" value="1"/>
</dbReference>
<proteinExistence type="inferred from homology"/>
<dbReference type="NCBIfam" id="NF006047">
    <property type="entry name" value="PRK08193.1"/>
    <property type="match status" value="1"/>
</dbReference>
<dbReference type="GO" id="GO:0016832">
    <property type="term" value="F:aldehyde-lyase activity"/>
    <property type="evidence" value="ECO:0007669"/>
    <property type="project" value="TreeGrafter"/>
</dbReference>
<evidence type="ECO:0000256" key="7">
    <source>
        <dbReference type="ARBA" id="ARBA00022935"/>
    </source>
</evidence>
<gene>
    <name evidence="15" type="ORF">IAB73_03535</name>
</gene>
<comment type="caution">
    <text evidence="15">The sequence shown here is derived from an EMBL/GenBank/DDBJ whole genome shotgun (WGS) entry which is preliminary data.</text>
</comment>
<evidence type="ECO:0000256" key="13">
    <source>
        <dbReference type="ARBA" id="ARBA00074961"/>
    </source>
</evidence>
<dbReference type="InterPro" id="IPR036409">
    <property type="entry name" value="Aldolase_II/adducin_N_sf"/>
</dbReference>
<dbReference type="InterPro" id="IPR050197">
    <property type="entry name" value="Aldolase_class_II_sugar_metab"/>
</dbReference>
<dbReference type="AlphaFoldDB" id="A0A9D0Z8P0"/>